<sequence length="196" mass="22434">LFADDTTIFLSSHDSWSSLWAVLDLWCTASTAKFNESKTVILPFGRLSYREHVALERCINNSQSARIPPNVRIMRDGETCRMQGAWIGNAVPYLTPWPSTLESDKIRNDLERWKLTNLSIEGKRHIINMFVGGRSQYLTRVQGMPDEVEESLTKLIHNFVWDGKRARIFDSVMHSNVLTGGKQILNIRARNEAIDL</sequence>
<dbReference type="AlphaFoldDB" id="A0AAD7CRB7"/>
<dbReference type="Proteomes" id="UP001221757">
    <property type="component" value="Unassembled WGS sequence"/>
</dbReference>
<evidence type="ECO:0008006" key="3">
    <source>
        <dbReference type="Google" id="ProtNLM"/>
    </source>
</evidence>
<gene>
    <name evidence="1" type="ORF">B0H17DRAFT_954822</name>
</gene>
<feature type="non-terminal residue" evidence="1">
    <location>
        <position position="1"/>
    </location>
</feature>
<reference evidence="1" key="1">
    <citation type="submission" date="2023-03" db="EMBL/GenBank/DDBJ databases">
        <title>Massive genome expansion in bonnet fungi (Mycena s.s.) driven by repeated elements and novel gene families across ecological guilds.</title>
        <authorList>
            <consortium name="Lawrence Berkeley National Laboratory"/>
            <person name="Harder C.B."/>
            <person name="Miyauchi S."/>
            <person name="Viragh M."/>
            <person name="Kuo A."/>
            <person name="Thoen E."/>
            <person name="Andreopoulos B."/>
            <person name="Lu D."/>
            <person name="Skrede I."/>
            <person name="Drula E."/>
            <person name="Henrissat B."/>
            <person name="Morin E."/>
            <person name="Kohler A."/>
            <person name="Barry K."/>
            <person name="LaButti K."/>
            <person name="Morin E."/>
            <person name="Salamov A."/>
            <person name="Lipzen A."/>
            <person name="Mereny Z."/>
            <person name="Hegedus B."/>
            <person name="Baldrian P."/>
            <person name="Stursova M."/>
            <person name="Weitz H."/>
            <person name="Taylor A."/>
            <person name="Grigoriev I.V."/>
            <person name="Nagy L.G."/>
            <person name="Martin F."/>
            <person name="Kauserud H."/>
        </authorList>
    </citation>
    <scope>NUCLEOTIDE SEQUENCE</scope>
    <source>
        <strain evidence="1">CBHHK067</strain>
    </source>
</reference>
<evidence type="ECO:0000313" key="1">
    <source>
        <dbReference type="EMBL" id="KAJ7659371.1"/>
    </source>
</evidence>
<accession>A0AAD7CRB7</accession>
<evidence type="ECO:0000313" key="2">
    <source>
        <dbReference type="Proteomes" id="UP001221757"/>
    </source>
</evidence>
<protein>
    <recommendedName>
        <fullName evidence="3">Reverse transcriptase domain-containing protein</fullName>
    </recommendedName>
</protein>
<comment type="caution">
    <text evidence="1">The sequence shown here is derived from an EMBL/GenBank/DDBJ whole genome shotgun (WGS) entry which is preliminary data.</text>
</comment>
<dbReference type="EMBL" id="JARKIE010000272">
    <property type="protein sequence ID" value="KAJ7659371.1"/>
    <property type="molecule type" value="Genomic_DNA"/>
</dbReference>
<organism evidence="1 2">
    <name type="scientific">Mycena rosella</name>
    <name type="common">Pink bonnet</name>
    <name type="synonym">Agaricus rosellus</name>
    <dbReference type="NCBI Taxonomy" id="1033263"/>
    <lineage>
        <taxon>Eukaryota</taxon>
        <taxon>Fungi</taxon>
        <taxon>Dikarya</taxon>
        <taxon>Basidiomycota</taxon>
        <taxon>Agaricomycotina</taxon>
        <taxon>Agaricomycetes</taxon>
        <taxon>Agaricomycetidae</taxon>
        <taxon>Agaricales</taxon>
        <taxon>Marasmiineae</taxon>
        <taxon>Mycenaceae</taxon>
        <taxon>Mycena</taxon>
    </lineage>
</organism>
<name>A0AAD7CRB7_MYCRO</name>
<proteinExistence type="predicted"/>
<keyword evidence="2" id="KW-1185">Reference proteome</keyword>